<evidence type="ECO:0000313" key="2">
    <source>
        <dbReference type="EMBL" id="AVR44270.1"/>
    </source>
</evidence>
<dbReference type="AlphaFoldDB" id="A0A2R3Z1W7"/>
<dbReference type="Pfam" id="PF14321">
    <property type="entry name" value="DUF4382"/>
    <property type="match status" value="1"/>
</dbReference>
<dbReference type="InterPro" id="IPR025491">
    <property type="entry name" value="DUF4382"/>
</dbReference>
<dbReference type="PROSITE" id="PS51257">
    <property type="entry name" value="PROKAR_LIPOPROTEIN"/>
    <property type="match status" value="1"/>
</dbReference>
<dbReference type="OrthoDB" id="1415350at2"/>
<name>A0A2R3Z1W7_9FLAO</name>
<evidence type="ECO:0000313" key="3">
    <source>
        <dbReference type="Proteomes" id="UP000241507"/>
    </source>
</evidence>
<feature type="domain" description="DUF4382" evidence="1">
    <location>
        <begin position="40"/>
        <end position="173"/>
    </location>
</feature>
<dbReference type="EMBL" id="CP028136">
    <property type="protein sequence ID" value="AVR44270.1"/>
    <property type="molecule type" value="Genomic_DNA"/>
</dbReference>
<gene>
    <name evidence="2" type="ORF">C7S20_02775</name>
</gene>
<protein>
    <recommendedName>
        <fullName evidence="1">DUF4382 domain-containing protein</fullName>
    </recommendedName>
</protein>
<dbReference type="Proteomes" id="UP000241507">
    <property type="component" value="Chromosome"/>
</dbReference>
<dbReference type="RefSeq" id="WP_107011048.1">
    <property type="nucleotide sequence ID" value="NZ_CP028136.1"/>
</dbReference>
<evidence type="ECO:0000259" key="1">
    <source>
        <dbReference type="Pfam" id="PF14321"/>
    </source>
</evidence>
<keyword evidence="3" id="KW-1185">Reference proteome</keyword>
<organism evidence="2 3">
    <name type="scientific">Christiangramia fulva</name>
    <dbReference type="NCBI Taxonomy" id="2126553"/>
    <lineage>
        <taxon>Bacteria</taxon>
        <taxon>Pseudomonadati</taxon>
        <taxon>Bacteroidota</taxon>
        <taxon>Flavobacteriia</taxon>
        <taxon>Flavobacteriales</taxon>
        <taxon>Flavobacteriaceae</taxon>
        <taxon>Christiangramia</taxon>
    </lineage>
</organism>
<accession>A0A2R3Z1W7</accession>
<dbReference type="KEGG" id="grs:C7S20_02775"/>
<proteinExistence type="predicted"/>
<reference evidence="3" key="1">
    <citation type="submission" date="2018-03" db="EMBL/GenBank/DDBJ databases">
        <title>Gramella fulva sp. nov., isolated from a dry surface of tidal flat.</title>
        <authorList>
            <person name="Hwang S.H."/>
            <person name="Hwang W.M."/>
            <person name="Kang K."/>
            <person name="Ahn T.-Y."/>
        </authorList>
    </citation>
    <scope>NUCLEOTIDE SEQUENCE [LARGE SCALE GENOMIC DNA]</scope>
    <source>
        <strain evidence="3">SH35</strain>
    </source>
</reference>
<sequence>MVVKNLFKICFLSVVVLLSSCSKEDDSVDNPDNATGNSTAVYLTDAPVDDANVEAVFITVSEVKVNGKAVDNFEKTTLEISSLTNGKTELLGQLNLDAGMTNDITLVLSGSDASGNSLGNYVVLNGGSKEEIAGDMEINLNDNAAVIQDTENEIVLDFDLRKSLKANNGDYSLVSESKLENNISAVNTLNAGAVKGQVDNTSEANGDVVVAYAYKKGEFNSSEKDANGDGIRFSNAASSAVVSESSGNFEIHFLEEGDYELHFASYSDSDSDGNLEFKGMVSASTASSLDLSGFTVTAGSEVNLEISFTGLLGL</sequence>